<sequence>MSLSSPVPTYTAGSAAWWKDAGVRKLVLWQVCILISQMTTGYDEVVVGSFQSMKPWVADMGHPNSSRLGLITAVVFIGGFAGAFIASPIIDRFGRRAGMLVGSTTTCVGTVLQAAAQESDMFIVGRLLIGMGISFTCIAGPALLFELAHPRMRGTITSSFNVLWYLGSIIAAWTCFGTGHMLTSWSWRIPSIIQGLPSLFVALSVVFGLPESPRWLYAKGRPEEARKILGRYHANGDETASIVESELSEIDASVAAGRIAKAQGWSILWRTSANRKRVGVVIAVALLTLWNGQGVISYYFSPILTSIGITSTTSQTGINGGLQIWNLICAMFGALLADRIGRRPLWLLSFIGMILANVPLTVASAMYANHGSKAAAYTVVVFLFLYDAAFNLANNPLLYGYPPELLTYPMRAKGMGVQIAVSEAALTINQYVNPIALDHIGYNYFIFYLGMLILGTAIIYFTFPETKGKTEEELATLFEDSVTPQRTLEGTESGKEPAAIDEKMIGNITSTKL</sequence>
<dbReference type="PROSITE" id="PS00216">
    <property type="entry name" value="SUGAR_TRANSPORT_1"/>
    <property type="match status" value="2"/>
</dbReference>
<dbReference type="FunFam" id="1.20.1250.20:FF:000134">
    <property type="entry name" value="MFS sugar transporter protein"/>
    <property type="match status" value="1"/>
</dbReference>
<dbReference type="eggNOG" id="KOG0254">
    <property type="taxonomic scope" value="Eukaryota"/>
</dbReference>
<feature type="transmembrane region" description="Helical" evidence="8">
    <location>
        <begin position="444"/>
        <end position="463"/>
    </location>
</feature>
<dbReference type="Pfam" id="PF00083">
    <property type="entry name" value="Sugar_tr"/>
    <property type="match status" value="1"/>
</dbReference>
<comment type="subcellular location">
    <subcellularLocation>
        <location evidence="1">Membrane</location>
        <topology evidence="1">Multi-pass membrane protein</topology>
    </subcellularLocation>
</comment>
<dbReference type="RefSeq" id="XP_007719119.1">
    <property type="nucleotide sequence ID" value="XM_007720929.1"/>
</dbReference>
<reference evidence="10 11" key="1">
    <citation type="submission" date="2013-03" db="EMBL/GenBank/DDBJ databases">
        <title>The Genome Sequence of Capronia coronata CBS 617.96.</title>
        <authorList>
            <consortium name="The Broad Institute Genomics Platform"/>
            <person name="Cuomo C."/>
            <person name="de Hoog S."/>
            <person name="Gorbushina A."/>
            <person name="Walker B."/>
            <person name="Young S.K."/>
            <person name="Zeng Q."/>
            <person name="Gargeya S."/>
            <person name="Fitzgerald M."/>
            <person name="Haas B."/>
            <person name="Abouelleil A."/>
            <person name="Allen A.W."/>
            <person name="Alvarado L."/>
            <person name="Arachchi H.M."/>
            <person name="Berlin A.M."/>
            <person name="Chapman S.B."/>
            <person name="Gainer-Dewar J."/>
            <person name="Goldberg J."/>
            <person name="Griggs A."/>
            <person name="Gujja S."/>
            <person name="Hansen M."/>
            <person name="Howarth C."/>
            <person name="Imamovic A."/>
            <person name="Ireland A."/>
            <person name="Larimer J."/>
            <person name="McCowan C."/>
            <person name="Murphy C."/>
            <person name="Pearson M."/>
            <person name="Poon T.W."/>
            <person name="Priest M."/>
            <person name="Roberts A."/>
            <person name="Saif S."/>
            <person name="Shea T."/>
            <person name="Sisk P."/>
            <person name="Sykes S."/>
            <person name="Wortman J."/>
            <person name="Nusbaum C."/>
            <person name="Birren B."/>
        </authorList>
    </citation>
    <scope>NUCLEOTIDE SEQUENCE [LARGE SCALE GENOMIC DNA]</scope>
    <source>
        <strain evidence="10 11">CBS 617.96</strain>
    </source>
</reference>
<dbReference type="Proteomes" id="UP000019484">
    <property type="component" value="Unassembled WGS sequence"/>
</dbReference>
<gene>
    <name evidence="10" type="ORF">A1O1_00008</name>
</gene>
<feature type="transmembrane region" description="Helical" evidence="8">
    <location>
        <begin position="128"/>
        <end position="148"/>
    </location>
</feature>
<dbReference type="InterPro" id="IPR005828">
    <property type="entry name" value="MFS_sugar_transport-like"/>
</dbReference>
<comment type="caution">
    <text evidence="10">The sequence shown here is derived from an EMBL/GenBank/DDBJ whole genome shotgun (WGS) entry which is preliminary data.</text>
</comment>
<feature type="transmembrane region" description="Helical" evidence="8">
    <location>
        <begin position="320"/>
        <end position="338"/>
    </location>
</feature>
<dbReference type="NCBIfam" id="TIGR00879">
    <property type="entry name" value="SP"/>
    <property type="match status" value="1"/>
</dbReference>
<keyword evidence="11" id="KW-1185">Reference proteome</keyword>
<evidence type="ECO:0000256" key="7">
    <source>
        <dbReference type="RuleBase" id="RU003346"/>
    </source>
</evidence>
<dbReference type="HOGENOM" id="CLU_001265_30_13_1"/>
<evidence type="ECO:0000256" key="1">
    <source>
        <dbReference type="ARBA" id="ARBA00004141"/>
    </source>
</evidence>
<keyword evidence="6 8" id="KW-0472">Membrane</keyword>
<dbReference type="PANTHER" id="PTHR48022">
    <property type="entry name" value="PLASTIDIC GLUCOSE TRANSPORTER 4"/>
    <property type="match status" value="1"/>
</dbReference>
<evidence type="ECO:0000313" key="10">
    <source>
        <dbReference type="EMBL" id="EXJ94890.1"/>
    </source>
</evidence>
<comment type="similarity">
    <text evidence="2 7">Belongs to the major facilitator superfamily. Sugar transporter (TC 2.A.1.1) family.</text>
</comment>
<feature type="transmembrane region" description="Helical" evidence="8">
    <location>
        <begin position="278"/>
        <end position="300"/>
    </location>
</feature>
<protein>
    <recommendedName>
        <fullName evidence="9">Major facilitator superfamily (MFS) profile domain-containing protein</fullName>
    </recommendedName>
</protein>
<dbReference type="SUPFAM" id="SSF103473">
    <property type="entry name" value="MFS general substrate transporter"/>
    <property type="match status" value="1"/>
</dbReference>
<dbReference type="EMBL" id="AMWN01000001">
    <property type="protein sequence ID" value="EXJ94890.1"/>
    <property type="molecule type" value="Genomic_DNA"/>
</dbReference>
<dbReference type="InterPro" id="IPR003663">
    <property type="entry name" value="Sugar/inositol_transpt"/>
</dbReference>
<dbReference type="GeneID" id="19154918"/>
<dbReference type="InterPro" id="IPR050360">
    <property type="entry name" value="MFS_Sugar_Transporters"/>
</dbReference>
<dbReference type="PANTHER" id="PTHR48022:SF64">
    <property type="entry name" value="MAJOR FACILITATOR SUPERFAMILY (MFS) PROFILE DOMAIN-CONTAINING PROTEIN"/>
    <property type="match status" value="1"/>
</dbReference>
<dbReference type="GO" id="GO:0005351">
    <property type="term" value="F:carbohydrate:proton symporter activity"/>
    <property type="evidence" value="ECO:0007669"/>
    <property type="project" value="TreeGrafter"/>
</dbReference>
<dbReference type="AlphaFoldDB" id="W9YYZ8"/>
<keyword evidence="3 7" id="KW-0813">Transport</keyword>
<feature type="transmembrane region" description="Helical" evidence="8">
    <location>
        <begin position="345"/>
        <end position="368"/>
    </location>
</feature>
<feature type="transmembrane region" description="Helical" evidence="8">
    <location>
        <begin position="374"/>
        <end position="393"/>
    </location>
</feature>
<proteinExistence type="inferred from homology"/>
<feature type="domain" description="Major facilitator superfamily (MFS) profile" evidence="9">
    <location>
        <begin position="29"/>
        <end position="467"/>
    </location>
</feature>
<evidence type="ECO:0000256" key="4">
    <source>
        <dbReference type="ARBA" id="ARBA00022692"/>
    </source>
</evidence>
<dbReference type="Gene3D" id="1.20.1250.20">
    <property type="entry name" value="MFS general substrate transporter like domains"/>
    <property type="match status" value="1"/>
</dbReference>
<evidence type="ECO:0000256" key="8">
    <source>
        <dbReference type="SAM" id="Phobius"/>
    </source>
</evidence>
<dbReference type="OrthoDB" id="6133115at2759"/>
<feature type="transmembrane region" description="Helical" evidence="8">
    <location>
        <begin position="97"/>
        <end position="116"/>
    </location>
</feature>
<evidence type="ECO:0000259" key="9">
    <source>
        <dbReference type="PROSITE" id="PS50850"/>
    </source>
</evidence>
<dbReference type="InterPro" id="IPR020846">
    <property type="entry name" value="MFS_dom"/>
</dbReference>
<evidence type="ECO:0000256" key="5">
    <source>
        <dbReference type="ARBA" id="ARBA00022989"/>
    </source>
</evidence>
<feature type="transmembrane region" description="Helical" evidence="8">
    <location>
        <begin position="160"/>
        <end position="183"/>
    </location>
</feature>
<dbReference type="InterPro" id="IPR005829">
    <property type="entry name" value="Sugar_transporter_CS"/>
</dbReference>
<keyword evidence="5 8" id="KW-1133">Transmembrane helix</keyword>
<evidence type="ECO:0000256" key="6">
    <source>
        <dbReference type="ARBA" id="ARBA00023136"/>
    </source>
</evidence>
<evidence type="ECO:0000313" key="11">
    <source>
        <dbReference type="Proteomes" id="UP000019484"/>
    </source>
</evidence>
<feature type="transmembrane region" description="Helical" evidence="8">
    <location>
        <begin position="68"/>
        <end position="90"/>
    </location>
</feature>
<organism evidence="10 11">
    <name type="scientific">Capronia coronata CBS 617.96</name>
    <dbReference type="NCBI Taxonomy" id="1182541"/>
    <lineage>
        <taxon>Eukaryota</taxon>
        <taxon>Fungi</taxon>
        <taxon>Dikarya</taxon>
        <taxon>Ascomycota</taxon>
        <taxon>Pezizomycotina</taxon>
        <taxon>Eurotiomycetes</taxon>
        <taxon>Chaetothyriomycetidae</taxon>
        <taxon>Chaetothyriales</taxon>
        <taxon>Herpotrichiellaceae</taxon>
        <taxon>Capronia</taxon>
    </lineage>
</organism>
<evidence type="ECO:0000256" key="2">
    <source>
        <dbReference type="ARBA" id="ARBA00010992"/>
    </source>
</evidence>
<accession>W9YYZ8</accession>
<keyword evidence="4 8" id="KW-0812">Transmembrane</keyword>
<evidence type="ECO:0000256" key="3">
    <source>
        <dbReference type="ARBA" id="ARBA00022448"/>
    </source>
</evidence>
<dbReference type="PROSITE" id="PS50850">
    <property type="entry name" value="MFS"/>
    <property type="match status" value="1"/>
</dbReference>
<feature type="transmembrane region" description="Helical" evidence="8">
    <location>
        <begin position="189"/>
        <end position="209"/>
    </location>
</feature>
<dbReference type="GO" id="GO:0016020">
    <property type="term" value="C:membrane"/>
    <property type="evidence" value="ECO:0007669"/>
    <property type="project" value="UniProtKB-SubCell"/>
</dbReference>
<dbReference type="InterPro" id="IPR036259">
    <property type="entry name" value="MFS_trans_sf"/>
</dbReference>
<name>W9YYZ8_9EURO</name>